<protein>
    <submittedName>
        <fullName evidence="1">Glycoside hydrolase family 16</fullName>
    </submittedName>
</protein>
<proteinExistence type="predicted"/>
<evidence type="ECO:0000313" key="1">
    <source>
        <dbReference type="EMBL" id="GME35849.1"/>
    </source>
</evidence>
<dbReference type="Proteomes" id="UP001165186">
    <property type="component" value="Unassembled WGS sequence"/>
</dbReference>
<keyword evidence="1" id="KW-0378">Hydrolase</keyword>
<dbReference type="EMBL" id="BSXG01000073">
    <property type="protein sequence ID" value="GME35849.1"/>
    <property type="molecule type" value="Genomic_DNA"/>
</dbReference>
<gene>
    <name evidence="1" type="primary">g1831</name>
    <name evidence="1" type="ORF">NpPPO83_00001831</name>
</gene>
<comment type="caution">
    <text evidence="1">The sequence shown here is derived from an EMBL/GenBank/DDBJ whole genome shotgun (WGS) entry which is preliminary data.</text>
</comment>
<name>A0ACB5SDD3_9PEZI</name>
<sequence length="535" mass="56006">MARLLHALAAVLLVRSTLAGYTLVSDYTPRTFFDHFSFFEGDDPTHGTVEYQSRQNASSLNLLSNTDSTVRIGVDSTNKVDLRPAVRITSTEKYNKGLLLVDVKHMPIACGTWPALWMLGDGTWPAQGEIDMLEGANDQANNYMTLHTSDFKGDECSLTDPAETGDDGSGALGYSKKDYTGSVYTDDCAYKPDTNDNSGCQIRAPTGSAPVYAGAGRTANAIVPTFGDSFNSAGGGTLAMEWTSTGIKIWFFGRAQASPADVAAAINLTSTASPVTVAPSTEAWGKPMGHFSGPECDWDLRFRDMRIVVNTDFCGDWGAATWKSESSCPTRTGYDSCEDFVKNNPQAFVDAYWEFGAFRWFEWQEPAPVTTSSTSTSTTPSSTSTSSTSSSVTKTVKVTRTKTASMSTAASTSTAPAAAAPTVIFSAISTPVAETSRPFTYEPESLVPPSSAATADAASSDAATASTTAGNVAAETSVNSSPGSSDESAKGDAQYLVNGKLPLGGAGSVRVPGALVHVCVTAALAFVLGGAAAAF</sequence>
<accession>A0ACB5SDD3</accession>
<reference evidence="1" key="1">
    <citation type="submission" date="2024-09" db="EMBL/GenBank/DDBJ databases">
        <title>Draft Genome Sequences of Neofusicoccum parvum.</title>
        <authorList>
            <person name="Ashida A."/>
            <person name="Camagna M."/>
            <person name="Tanaka A."/>
            <person name="Takemoto D."/>
        </authorList>
    </citation>
    <scope>NUCLEOTIDE SEQUENCE</scope>
    <source>
        <strain evidence="1">PPO83</strain>
    </source>
</reference>
<keyword evidence="2" id="KW-1185">Reference proteome</keyword>
<organism evidence="1 2">
    <name type="scientific">Neofusicoccum parvum</name>
    <dbReference type="NCBI Taxonomy" id="310453"/>
    <lineage>
        <taxon>Eukaryota</taxon>
        <taxon>Fungi</taxon>
        <taxon>Dikarya</taxon>
        <taxon>Ascomycota</taxon>
        <taxon>Pezizomycotina</taxon>
        <taxon>Dothideomycetes</taxon>
        <taxon>Dothideomycetes incertae sedis</taxon>
        <taxon>Botryosphaeriales</taxon>
        <taxon>Botryosphaeriaceae</taxon>
        <taxon>Neofusicoccum</taxon>
    </lineage>
</organism>
<evidence type="ECO:0000313" key="2">
    <source>
        <dbReference type="Proteomes" id="UP001165186"/>
    </source>
</evidence>